<sequence length="191" mass="19283">MADDDDKLSEEVWAAEEIADTLTVSASTFSRVLRTGMRHAVVEGHSLERVLKRAALSISNGALVAGLRPLTNLVGGGASGLFGGLAQALAGGAVSAATDVVPFAEGGVIGSPTAFPMGGGRVGLMGEAGREAVLPLARGPDGRLGVALEGERGAPVINVNITTPDAASFQRSEAQVTAMLARAVARGRRGL</sequence>
<organism evidence="1 2">
    <name type="scientific">Acuticoccus mangrovi</name>
    <dbReference type="NCBI Taxonomy" id="2796142"/>
    <lineage>
        <taxon>Bacteria</taxon>
        <taxon>Pseudomonadati</taxon>
        <taxon>Pseudomonadota</taxon>
        <taxon>Alphaproteobacteria</taxon>
        <taxon>Hyphomicrobiales</taxon>
        <taxon>Amorphaceae</taxon>
        <taxon>Acuticoccus</taxon>
    </lineage>
</organism>
<evidence type="ECO:0000313" key="2">
    <source>
        <dbReference type="Proteomes" id="UP000609531"/>
    </source>
</evidence>
<accession>A0A934ILW7</accession>
<comment type="caution">
    <text evidence="1">The sequence shown here is derived from an EMBL/GenBank/DDBJ whole genome shotgun (WGS) entry which is preliminary data.</text>
</comment>
<dbReference type="Proteomes" id="UP000609531">
    <property type="component" value="Unassembled WGS sequence"/>
</dbReference>
<dbReference type="AlphaFoldDB" id="A0A934ILW7"/>
<evidence type="ECO:0000313" key="1">
    <source>
        <dbReference type="EMBL" id="MBJ3774816.1"/>
    </source>
</evidence>
<dbReference type="EMBL" id="JAEKJA010000002">
    <property type="protein sequence ID" value="MBJ3774816.1"/>
    <property type="molecule type" value="Genomic_DNA"/>
</dbReference>
<name>A0A934ILW7_9HYPH</name>
<gene>
    <name evidence="1" type="ORF">JCR33_03910</name>
</gene>
<reference evidence="1" key="1">
    <citation type="submission" date="2020-12" db="EMBL/GenBank/DDBJ databases">
        <title>Bacterial taxonomy.</title>
        <authorList>
            <person name="Pan X."/>
        </authorList>
    </citation>
    <scope>NUCLEOTIDE SEQUENCE</scope>
    <source>
        <strain evidence="1">B2012</strain>
    </source>
</reference>
<protein>
    <submittedName>
        <fullName evidence="1">Phage tail tape measure protein</fullName>
    </submittedName>
</protein>
<keyword evidence="2" id="KW-1185">Reference proteome</keyword>
<dbReference type="RefSeq" id="WP_198880710.1">
    <property type="nucleotide sequence ID" value="NZ_JAEKJA010000002.1"/>
</dbReference>
<proteinExistence type="predicted"/>